<dbReference type="InterPro" id="IPR036890">
    <property type="entry name" value="HATPase_C_sf"/>
</dbReference>
<keyword evidence="10" id="KW-0812">Transmembrane</keyword>
<keyword evidence="3" id="KW-0597">Phosphoprotein</keyword>
<evidence type="ECO:0000256" key="6">
    <source>
        <dbReference type="ARBA" id="ARBA00022777"/>
    </source>
</evidence>
<feature type="region of interest" description="Disordered" evidence="9">
    <location>
        <begin position="389"/>
        <end position="430"/>
    </location>
</feature>
<dbReference type="InterPro" id="IPR011712">
    <property type="entry name" value="Sig_transdc_His_kin_sub3_dim/P"/>
</dbReference>
<evidence type="ECO:0000256" key="7">
    <source>
        <dbReference type="ARBA" id="ARBA00022840"/>
    </source>
</evidence>
<evidence type="ECO:0000256" key="5">
    <source>
        <dbReference type="ARBA" id="ARBA00022741"/>
    </source>
</evidence>
<keyword evidence="8" id="KW-0902">Two-component regulatory system</keyword>
<feature type="transmembrane region" description="Helical" evidence="10">
    <location>
        <begin position="45"/>
        <end position="64"/>
    </location>
</feature>
<feature type="transmembrane region" description="Helical" evidence="10">
    <location>
        <begin position="141"/>
        <end position="161"/>
    </location>
</feature>
<keyword evidence="10" id="KW-1133">Transmembrane helix</keyword>
<evidence type="ECO:0000259" key="12">
    <source>
        <dbReference type="Pfam" id="PF07730"/>
    </source>
</evidence>
<dbReference type="InterPro" id="IPR055558">
    <property type="entry name" value="DUF7134"/>
</dbReference>
<reference evidence="15" key="1">
    <citation type="journal article" date="2019" name="Int. J. Syst. Evol. Microbiol.">
        <title>The Global Catalogue of Microorganisms (GCM) 10K type strain sequencing project: providing services to taxonomists for standard genome sequencing and annotation.</title>
        <authorList>
            <consortium name="The Broad Institute Genomics Platform"/>
            <consortium name="The Broad Institute Genome Sequencing Center for Infectious Disease"/>
            <person name="Wu L."/>
            <person name="Ma J."/>
        </authorList>
    </citation>
    <scope>NUCLEOTIDE SEQUENCE [LARGE SCALE GENOMIC DNA]</scope>
    <source>
        <strain evidence="15">TBRC 5832</strain>
    </source>
</reference>
<comment type="caution">
    <text evidence="14">The sequence shown here is derived from an EMBL/GenBank/DDBJ whole genome shotgun (WGS) entry which is preliminary data.</text>
</comment>
<dbReference type="EC" id="2.7.13.3" evidence="2"/>
<evidence type="ECO:0000313" key="14">
    <source>
        <dbReference type="EMBL" id="MFC4072476.1"/>
    </source>
</evidence>
<dbReference type="Pfam" id="PF23539">
    <property type="entry name" value="DUF7134"/>
    <property type="match status" value="1"/>
</dbReference>
<sequence>MDGVSVPARTATLPPEPDPFLRHPVGRWLLGRRDHIRRADRRRPWVLDSLVALAVLLFSLPQVVTGGRDGGIEATQPLGVRLAGAVLLLLPLWWRRRAPFAAFAAVAVTLLAQWTAGIWISTGVVMLVMLYGVAAHSTMRMLLWAAAITAAEFTAGLYLLLPVGENRLAVLLLLLGTCSAGIAAGLAARTSRAYLAALGDRAAWLEIDRDRQARLAVAAERARVAREMHDIVGHHVSIMIGLADGGATMAASRQETAAEPLRLIGETGRQALDELRRVLGVLREDVLREDVLREDVLREDVLREDGVQAPLSPQPGLAEVERMLAGVRAAGLTVSYRTSGDLQRLGPGLQLAIYRIVQEALTNTLKHAGAAAVAKVAVTVEGDGVRVRITDSGPAAGPGETGTGPAARPGETGTGPAGTHRGTSTGPAGGHGVVGIRERAGLYGGVVTAGPDGDGWTVDVVMTATTTRNP</sequence>
<evidence type="ECO:0000259" key="11">
    <source>
        <dbReference type="Pfam" id="PF02518"/>
    </source>
</evidence>
<dbReference type="Proteomes" id="UP001595867">
    <property type="component" value="Unassembled WGS sequence"/>
</dbReference>
<dbReference type="RefSeq" id="WP_378073351.1">
    <property type="nucleotide sequence ID" value="NZ_JBHSBL010000037.1"/>
</dbReference>
<feature type="transmembrane region" description="Helical" evidence="10">
    <location>
        <begin position="168"/>
        <end position="188"/>
    </location>
</feature>
<accession>A0ABV8JAA9</accession>
<feature type="domain" description="Signal transduction histidine kinase subgroup 3 dimerisation and phosphoacceptor" evidence="12">
    <location>
        <begin position="220"/>
        <end position="286"/>
    </location>
</feature>
<keyword evidence="15" id="KW-1185">Reference proteome</keyword>
<evidence type="ECO:0000256" key="2">
    <source>
        <dbReference type="ARBA" id="ARBA00012438"/>
    </source>
</evidence>
<dbReference type="PANTHER" id="PTHR24421:SF10">
    <property type="entry name" value="NITRATE_NITRITE SENSOR PROTEIN NARQ"/>
    <property type="match status" value="1"/>
</dbReference>
<name>A0ABV8JAA9_9ACTN</name>
<feature type="transmembrane region" description="Helical" evidence="10">
    <location>
        <begin position="76"/>
        <end position="94"/>
    </location>
</feature>
<gene>
    <name evidence="14" type="ORF">ACFO0C_46755</name>
</gene>
<comment type="catalytic activity">
    <reaction evidence="1">
        <text>ATP + protein L-histidine = ADP + protein N-phospho-L-histidine.</text>
        <dbReference type="EC" id="2.7.13.3"/>
    </reaction>
</comment>
<dbReference type="Gene3D" id="1.20.5.1930">
    <property type="match status" value="1"/>
</dbReference>
<dbReference type="CDD" id="cd16917">
    <property type="entry name" value="HATPase_UhpB-NarQ-NarX-like"/>
    <property type="match status" value="1"/>
</dbReference>
<dbReference type="Gene3D" id="3.30.565.10">
    <property type="entry name" value="Histidine kinase-like ATPase, C-terminal domain"/>
    <property type="match status" value="1"/>
</dbReference>
<feature type="transmembrane region" description="Helical" evidence="10">
    <location>
        <begin position="101"/>
        <end position="129"/>
    </location>
</feature>
<dbReference type="InterPro" id="IPR050482">
    <property type="entry name" value="Sensor_HK_TwoCompSys"/>
</dbReference>
<protein>
    <recommendedName>
        <fullName evidence="2">histidine kinase</fullName>
        <ecNumber evidence="2">2.7.13.3</ecNumber>
    </recommendedName>
</protein>
<dbReference type="GO" id="GO:0016301">
    <property type="term" value="F:kinase activity"/>
    <property type="evidence" value="ECO:0007669"/>
    <property type="project" value="UniProtKB-KW"/>
</dbReference>
<evidence type="ECO:0000256" key="10">
    <source>
        <dbReference type="SAM" id="Phobius"/>
    </source>
</evidence>
<keyword evidence="4" id="KW-0808">Transferase</keyword>
<feature type="compositionally biased region" description="Low complexity" evidence="9">
    <location>
        <begin position="393"/>
        <end position="410"/>
    </location>
</feature>
<dbReference type="InterPro" id="IPR003594">
    <property type="entry name" value="HATPase_dom"/>
</dbReference>
<feature type="domain" description="DUF7134" evidence="13">
    <location>
        <begin position="40"/>
        <end position="155"/>
    </location>
</feature>
<proteinExistence type="predicted"/>
<evidence type="ECO:0000256" key="4">
    <source>
        <dbReference type="ARBA" id="ARBA00022679"/>
    </source>
</evidence>
<keyword evidence="10" id="KW-0472">Membrane</keyword>
<dbReference type="Pfam" id="PF02518">
    <property type="entry name" value="HATPase_c"/>
    <property type="match status" value="1"/>
</dbReference>
<evidence type="ECO:0000259" key="13">
    <source>
        <dbReference type="Pfam" id="PF23539"/>
    </source>
</evidence>
<evidence type="ECO:0000256" key="8">
    <source>
        <dbReference type="ARBA" id="ARBA00023012"/>
    </source>
</evidence>
<evidence type="ECO:0000256" key="1">
    <source>
        <dbReference type="ARBA" id="ARBA00000085"/>
    </source>
</evidence>
<evidence type="ECO:0000256" key="9">
    <source>
        <dbReference type="SAM" id="MobiDB-lite"/>
    </source>
</evidence>
<feature type="domain" description="Histidine kinase/HSP90-like ATPase" evidence="11">
    <location>
        <begin position="350"/>
        <end position="458"/>
    </location>
</feature>
<organism evidence="14 15">
    <name type="scientific">Actinoplanes subglobosus</name>
    <dbReference type="NCBI Taxonomy" id="1547892"/>
    <lineage>
        <taxon>Bacteria</taxon>
        <taxon>Bacillati</taxon>
        <taxon>Actinomycetota</taxon>
        <taxon>Actinomycetes</taxon>
        <taxon>Micromonosporales</taxon>
        <taxon>Micromonosporaceae</taxon>
        <taxon>Actinoplanes</taxon>
    </lineage>
</organism>
<keyword evidence="6 14" id="KW-0418">Kinase</keyword>
<dbReference type="Pfam" id="PF07730">
    <property type="entry name" value="HisKA_3"/>
    <property type="match status" value="1"/>
</dbReference>
<dbReference type="EMBL" id="JBHSBL010000037">
    <property type="protein sequence ID" value="MFC4072476.1"/>
    <property type="molecule type" value="Genomic_DNA"/>
</dbReference>
<dbReference type="SUPFAM" id="SSF55874">
    <property type="entry name" value="ATPase domain of HSP90 chaperone/DNA topoisomerase II/histidine kinase"/>
    <property type="match status" value="1"/>
</dbReference>
<keyword evidence="5" id="KW-0547">Nucleotide-binding</keyword>
<keyword evidence="7" id="KW-0067">ATP-binding</keyword>
<dbReference type="PANTHER" id="PTHR24421">
    <property type="entry name" value="NITRATE/NITRITE SENSOR PROTEIN NARX-RELATED"/>
    <property type="match status" value="1"/>
</dbReference>
<evidence type="ECO:0000256" key="3">
    <source>
        <dbReference type="ARBA" id="ARBA00022553"/>
    </source>
</evidence>
<evidence type="ECO:0000313" key="15">
    <source>
        <dbReference type="Proteomes" id="UP001595867"/>
    </source>
</evidence>